<evidence type="ECO:0000259" key="1">
    <source>
        <dbReference type="Pfam" id="PF04873"/>
    </source>
</evidence>
<evidence type="ECO:0000313" key="3">
    <source>
        <dbReference type="Proteomes" id="UP001157006"/>
    </source>
</evidence>
<feature type="domain" description="Ethylene insensitive 3-like DNA-binding" evidence="1">
    <location>
        <begin position="43"/>
        <end position="112"/>
    </location>
</feature>
<sequence>MCLMMFDDKRFCGSHGEGDIFIRQTLPDTVVEDDYNDEEMDVDELERRMWREKMRLKRLKEQTNSREGIDAAKERQFQEHARMKKMSRAQEHAMRKKMSRAQDGVFKYKPKLKKKFVILQY</sequence>
<dbReference type="GO" id="GO:0005634">
    <property type="term" value="C:nucleus"/>
    <property type="evidence" value="ECO:0007669"/>
    <property type="project" value="InterPro"/>
</dbReference>
<gene>
    <name evidence="2" type="ORF">VFH_I262640</name>
</gene>
<dbReference type="PANTHER" id="PTHR33305:SF11">
    <property type="entry name" value="PROTEIN ETHYLENE INSENSITIVE 3"/>
    <property type="match status" value="1"/>
</dbReference>
<name>A0AAV0YMJ5_VICFA</name>
<organism evidence="2 3">
    <name type="scientific">Vicia faba</name>
    <name type="common">Broad bean</name>
    <name type="synonym">Faba vulgaris</name>
    <dbReference type="NCBI Taxonomy" id="3906"/>
    <lineage>
        <taxon>Eukaryota</taxon>
        <taxon>Viridiplantae</taxon>
        <taxon>Streptophyta</taxon>
        <taxon>Embryophyta</taxon>
        <taxon>Tracheophyta</taxon>
        <taxon>Spermatophyta</taxon>
        <taxon>Magnoliopsida</taxon>
        <taxon>eudicotyledons</taxon>
        <taxon>Gunneridae</taxon>
        <taxon>Pentapetalae</taxon>
        <taxon>rosids</taxon>
        <taxon>fabids</taxon>
        <taxon>Fabales</taxon>
        <taxon>Fabaceae</taxon>
        <taxon>Papilionoideae</taxon>
        <taxon>50 kb inversion clade</taxon>
        <taxon>NPAAA clade</taxon>
        <taxon>Hologalegina</taxon>
        <taxon>IRL clade</taxon>
        <taxon>Fabeae</taxon>
        <taxon>Vicia</taxon>
    </lineage>
</organism>
<dbReference type="GO" id="GO:0003700">
    <property type="term" value="F:DNA-binding transcription factor activity"/>
    <property type="evidence" value="ECO:0007669"/>
    <property type="project" value="InterPro"/>
</dbReference>
<dbReference type="AlphaFoldDB" id="A0AAV0YMJ5"/>
<keyword evidence="3" id="KW-1185">Reference proteome</keyword>
<dbReference type="Proteomes" id="UP001157006">
    <property type="component" value="Chromosome 1L"/>
</dbReference>
<dbReference type="InterPro" id="IPR047091">
    <property type="entry name" value="EIN3-like_DNA-bd"/>
</dbReference>
<reference evidence="2 3" key="1">
    <citation type="submission" date="2023-01" db="EMBL/GenBank/DDBJ databases">
        <authorList>
            <person name="Kreplak J."/>
        </authorList>
    </citation>
    <scope>NUCLEOTIDE SEQUENCE [LARGE SCALE GENOMIC DNA]</scope>
</reference>
<accession>A0AAV0YMJ5</accession>
<dbReference type="EMBL" id="OX451736">
    <property type="protein sequence ID" value="CAI8586627.1"/>
    <property type="molecule type" value="Genomic_DNA"/>
</dbReference>
<evidence type="ECO:0000313" key="2">
    <source>
        <dbReference type="EMBL" id="CAI8586627.1"/>
    </source>
</evidence>
<dbReference type="GO" id="GO:0003677">
    <property type="term" value="F:DNA binding"/>
    <property type="evidence" value="ECO:0007669"/>
    <property type="project" value="TreeGrafter"/>
</dbReference>
<dbReference type="PANTHER" id="PTHR33305">
    <property type="entry name" value="ETHYLENE INSENSITIVE 3-LIKE 2 PROTEIN"/>
    <property type="match status" value="1"/>
</dbReference>
<dbReference type="InterPro" id="IPR006957">
    <property type="entry name" value="EIN3"/>
</dbReference>
<protein>
    <recommendedName>
        <fullName evidence="1">Ethylene insensitive 3-like DNA-binding domain-containing protein</fullName>
    </recommendedName>
</protein>
<proteinExistence type="predicted"/>
<dbReference type="Pfam" id="PF04873">
    <property type="entry name" value="EIN3_DNA-bd"/>
    <property type="match status" value="1"/>
</dbReference>